<evidence type="ECO:0000313" key="5">
    <source>
        <dbReference type="Proteomes" id="UP000271162"/>
    </source>
</evidence>
<dbReference type="EMBL" id="UYSL01019801">
    <property type="protein sequence ID" value="VDL70040.1"/>
    <property type="molecule type" value="Genomic_DNA"/>
</dbReference>
<dbReference type="GO" id="GO:0005634">
    <property type="term" value="C:nucleus"/>
    <property type="evidence" value="ECO:0007669"/>
    <property type="project" value="UniProtKB-SubCell"/>
</dbReference>
<name>A0A0N4XUP6_NIPBR</name>
<dbReference type="InterPro" id="IPR009057">
    <property type="entry name" value="Homeodomain-like_sf"/>
</dbReference>
<dbReference type="CDD" id="cd00090">
    <property type="entry name" value="HTH_ARSR"/>
    <property type="match status" value="1"/>
</dbReference>
<evidence type="ECO:0000256" key="2">
    <source>
        <dbReference type="SAM" id="MobiDB-lite"/>
    </source>
</evidence>
<keyword evidence="5" id="KW-1185">Reference proteome</keyword>
<protein>
    <submittedName>
        <fullName evidence="6">Winged helix-turn-helix transcriptional regulator</fullName>
    </submittedName>
</protein>
<gene>
    <name evidence="4" type="ORF">NBR_LOCUS6451</name>
</gene>
<feature type="region of interest" description="Disordered" evidence="2">
    <location>
        <begin position="71"/>
        <end position="161"/>
    </location>
</feature>
<proteinExistence type="predicted"/>
<dbReference type="InterPro" id="IPR005471">
    <property type="entry name" value="Tscrpt_reg_IclR_N"/>
</dbReference>
<feature type="compositionally biased region" description="Basic and acidic residues" evidence="2">
    <location>
        <begin position="73"/>
        <end position="88"/>
    </location>
</feature>
<sequence>MYAQRTPPIQTGMCYNCHGHTLVDIEISWLIITPQLIPSKILHKAMMELHNERVSATDIAKRLGFPRSTVHSELSRLRKTGAMDDRPRSGRPRTASSSEAVTRIREKIRREPRRSIRKLARAEGHSDDPPYACLQRSKSTPFERACEGHETEEMHNAPDAF</sequence>
<organism evidence="6">
    <name type="scientific">Nippostrongylus brasiliensis</name>
    <name type="common">Rat hookworm</name>
    <dbReference type="NCBI Taxonomy" id="27835"/>
    <lineage>
        <taxon>Eukaryota</taxon>
        <taxon>Metazoa</taxon>
        <taxon>Ecdysozoa</taxon>
        <taxon>Nematoda</taxon>
        <taxon>Chromadorea</taxon>
        <taxon>Rhabditida</taxon>
        <taxon>Rhabditina</taxon>
        <taxon>Rhabditomorpha</taxon>
        <taxon>Strongyloidea</taxon>
        <taxon>Heligmosomidae</taxon>
        <taxon>Nippostrongylus</taxon>
    </lineage>
</organism>
<feature type="domain" description="HTH iclR-type" evidence="3">
    <location>
        <begin position="50"/>
        <end position="81"/>
    </location>
</feature>
<feature type="compositionally biased region" description="Basic and acidic residues" evidence="2">
    <location>
        <begin position="144"/>
        <end position="161"/>
    </location>
</feature>
<dbReference type="Gene3D" id="1.10.10.10">
    <property type="entry name" value="Winged helix-like DNA-binding domain superfamily/Winged helix DNA-binding domain"/>
    <property type="match status" value="1"/>
</dbReference>
<dbReference type="InterPro" id="IPR036388">
    <property type="entry name" value="WH-like_DNA-bd_sf"/>
</dbReference>
<feature type="compositionally biased region" description="Basic residues" evidence="2">
    <location>
        <begin position="110"/>
        <end position="119"/>
    </location>
</feature>
<reference evidence="6" key="1">
    <citation type="submission" date="2017-02" db="UniProtKB">
        <authorList>
            <consortium name="WormBaseParasite"/>
        </authorList>
    </citation>
    <scope>IDENTIFICATION</scope>
</reference>
<accession>A0A0N4XUP6</accession>
<dbReference type="WBParaSite" id="NBR_0000645001-mRNA-1">
    <property type="protein sequence ID" value="NBR_0000645001-mRNA-1"/>
    <property type="gene ID" value="NBR_0000645001"/>
</dbReference>
<dbReference type="AlphaFoldDB" id="A0A0N4XUP6"/>
<dbReference type="SUPFAM" id="SSF46689">
    <property type="entry name" value="Homeodomain-like"/>
    <property type="match status" value="1"/>
</dbReference>
<evidence type="ECO:0000259" key="3">
    <source>
        <dbReference type="Pfam" id="PF09339"/>
    </source>
</evidence>
<evidence type="ECO:0000313" key="6">
    <source>
        <dbReference type="WBParaSite" id="NBR_0000645001-mRNA-1"/>
    </source>
</evidence>
<evidence type="ECO:0000313" key="4">
    <source>
        <dbReference type="EMBL" id="VDL70040.1"/>
    </source>
</evidence>
<reference evidence="4 5" key="2">
    <citation type="submission" date="2018-11" db="EMBL/GenBank/DDBJ databases">
        <authorList>
            <consortium name="Pathogen Informatics"/>
        </authorList>
    </citation>
    <scope>NUCLEOTIDE SEQUENCE [LARGE SCALE GENOMIC DNA]</scope>
</reference>
<dbReference type="Proteomes" id="UP000271162">
    <property type="component" value="Unassembled WGS sequence"/>
</dbReference>
<dbReference type="InterPro" id="IPR011991">
    <property type="entry name" value="ArsR-like_HTH"/>
</dbReference>
<evidence type="ECO:0000256" key="1">
    <source>
        <dbReference type="ARBA" id="ARBA00004123"/>
    </source>
</evidence>
<comment type="subcellular location">
    <subcellularLocation>
        <location evidence="1">Nucleus</location>
    </subcellularLocation>
</comment>
<dbReference type="Pfam" id="PF09339">
    <property type="entry name" value="HTH_IclR"/>
    <property type="match status" value="1"/>
</dbReference>